<accession>A0A2G9TDK9</accession>
<dbReference type="GO" id="GO:1990904">
    <property type="term" value="C:ribonucleoprotein complex"/>
    <property type="evidence" value="ECO:0007669"/>
    <property type="project" value="UniProtKB-KW"/>
</dbReference>
<protein>
    <recommendedName>
        <fullName evidence="4">Large ribosomal subunit protein bL9m</fullName>
    </recommendedName>
    <alternativeName>
        <fullName evidence="5">39S ribosomal protein L9, mitochondrial</fullName>
    </alternativeName>
</protein>
<proteinExistence type="inferred from homology"/>
<evidence type="ECO:0000256" key="6">
    <source>
        <dbReference type="SAM" id="MobiDB-lite"/>
    </source>
</evidence>
<evidence type="ECO:0000313" key="8">
    <source>
        <dbReference type="EMBL" id="PIO56043.1"/>
    </source>
</evidence>
<dbReference type="InterPro" id="IPR009027">
    <property type="entry name" value="Ribosomal_bL9/RNase_H1_N"/>
</dbReference>
<feature type="non-terminal residue" evidence="8">
    <location>
        <position position="1"/>
    </location>
</feature>
<evidence type="ECO:0000256" key="5">
    <source>
        <dbReference type="ARBA" id="ARBA00035381"/>
    </source>
</evidence>
<keyword evidence="9" id="KW-1185">Reference proteome</keyword>
<dbReference type="Proteomes" id="UP000230423">
    <property type="component" value="Unassembled WGS sequence"/>
</dbReference>
<feature type="region of interest" description="Disordered" evidence="6">
    <location>
        <begin position="1"/>
        <end position="25"/>
    </location>
</feature>
<feature type="non-terminal residue" evidence="8">
    <location>
        <position position="288"/>
    </location>
</feature>
<evidence type="ECO:0000256" key="3">
    <source>
        <dbReference type="ARBA" id="ARBA00023274"/>
    </source>
</evidence>
<keyword evidence="3" id="KW-0687">Ribonucleoprotein</keyword>
<dbReference type="GO" id="GO:0003735">
    <property type="term" value="F:structural constituent of ribosome"/>
    <property type="evidence" value="ECO:0007669"/>
    <property type="project" value="InterPro"/>
</dbReference>
<evidence type="ECO:0000256" key="1">
    <source>
        <dbReference type="ARBA" id="ARBA00010605"/>
    </source>
</evidence>
<keyword evidence="2 8" id="KW-0689">Ribosomal protein</keyword>
<feature type="domain" description="Ribosomal protein L9" evidence="7">
    <location>
        <begin position="34"/>
        <end position="73"/>
    </location>
</feature>
<name>A0A2G9TDK9_TELCI</name>
<dbReference type="InterPro" id="IPR036935">
    <property type="entry name" value="Ribosomal_bL9_N_sf"/>
</dbReference>
<evidence type="ECO:0000256" key="2">
    <source>
        <dbReference type="ARBA" id="ARBA00022980"/>
    </source>
</evidence>
<sequence length="288" mass="32151">HTKHVGSPSGVCPDPTPPGRVQRNPEELPNLMKLEEVEGIGHQFDVVDVDRKLARPDLLPTRKAVYASPFDLQYYAKMKEEMAGELVKGVLIPYEYICVGRDLQALVVPIKVSMDNKWTIDKQIIKTSLRQMGVDMLDDSIHLDDVSIKEECSVQESQVTDALRDLSLSPAKRSSKKVYSEPSLVPRLLKNAFAYRLFIIGFLRIVTPSTIRCLGIPSYSLHNIRPEVLHFMATRRYFAVSSSRKSSARANSGVIPIGDDFLAKMTAEGFYIGAPNMITIGGLKSFIK</sequence>
<dbReference type="EMBL" id="KZ383158">
    <property type="protein sequence ID" value="PIO56043.1"/>
    <property type="molecule type" value="Genomic_DNA"/>
</dbReference>
<dbReference type="OrthoDB" id="5555409at2759"/>
<dbReference type="GO" id="GO:0006412">
    <property type="term" value="P:translation"/>
    <property type="evidence" value="ECO:0007669"/>
    <property type="project" value="InterPro"/>
</dbReference>
<organism evidence="8 9">
    <name type="scientific">Teladorsagia circumcincta</name>
    <name type="common">Brown stomach worm</name>
    <name type="synonym">Ostertagia circumcincta</name>
    <dbReference type="NCBI Taxonomy" id="45464"/>
    <lineage>
        <taxon>Eukaryota</taxon>
        <taxon>Metazoa</taxon>
        <taxon>Ecdysozoa</taxon>
        <taxon>Nematoda</taxon>
        <taxon>Chromadorea</taxon>
        <taxon>Rhabditida</taxon>
        <taxon>Rhabditina</taxon>
        <taxon>Rhabditomorpha</taxon>
        <taxon>Strongyloidea</taxon>
        <taxon>Trichostrongylidae</taxon>
        <taxon>Teladorsagia</taxon>
    </lineage>
</organism>
<evidence type="ECO:0000259" key="7">
    <source>
        <dbReference type="Pfam" id="PF01281"/>
    </source>
</evidence>
<gene>
    <name evidence="8" type="ORF">TELCIR_22563</name>
</gene>
<reference evidence="8 9" key="1">
    <citation type="submission" date="2015-09" db="EMBL/GenBank/DDBJ databases">
        <title>Draft genome of the parasitic nematode Teladorsagia circumcincta isolate WARC Sus (inbred).</title>
        <authorList>
            <person name="Mitreva M."/>
        </authorList>
    </citation>
    <scope>NUCLEOTIDE SEQUENCE [LARGE SCALE GENOMIC DNA]</scope>
    <source>
        <strain evidence="8 9">S</strain>
    </source>
</reference>
<dbReference type="Gene3D" id="3.40.5.10">
    <property type="entry name" value="Ribosomal protein L9, N-terminal domain"/>
    <property type="match status" value="1"/>
</dbReference>
<comment type="similarity">
    <text evidence="1">Belongs to the bacterial ribosomal protein bL9 family.</text>
</comment>
<dbReference type="AlphaFoldDB" id="A0A2G9TDK9"/>
<evidence type="ECO:0000256" key="4">
    <source>
        <dbReference type="ARBA" id="ARBA00035194"/>
    </source>
</evidence>
<evidence type="ECO:0000313" key="9">
    <source>
        <dbReference type="Proteomes" id="UP000230423"/>
    </source>
</evidence>
<dbReference type="Pfam" id="PF01281">
    <property type="entry name" value="Ribosomal_L9_N"/>
    <property type="match status" value="1"/>
</dbReference>
<dbReference type="GO" id="GO:0005840">
    <property type="term" value="C:ribosome"/>
    <property type="evidence" value="ECO:0007669"/>
    <property type="project" value="UniProtKB-KW"/>
</dbReference>
<dbReference type="SUPFAM" id="SSF55658">
    <property type="entry name" value="L9 N-domain-like"/>
    <property type="match status" value="1"/>
</dbReference>
<dbReference type="InterPro" id="IPR020070">
    <property type="entry name" value="Ribosomal_bL9_N"/>
</dbReference>
<dbReference type="PANTHER" id="PTHR21368">
    <property type="entry name" value="50S RIBOSOMAL PROTEIN L9"/>
    <property type="match status" value="1"/>
</dbReference>
<dbReference type="InterPro" id="IPR000244">
    <property type="entry name" value="Ribosomal_bL9"/>
</dbReference>